<comment type="similarity">
    <text evidence="1">Belongs to the bacterial reverse transcriptase family.</text>
</comment>
<dbReference type="InterPro" id="IPR043502">
    <property type="entry name" value="DNA/RNA_pol_sf"/>
</dbReference>
<dbReference type="Pfam" id="PF00078">
    <property type="entry name" value="RVT_1"/>
    <property type="match status" value="1"/>
</dbReference>
<evidence type="ECO:0000256" key="1">
    <source>
        <dbReference type="ARBA" id="ARBA00034120"/>
    </source>
</evidence>
<gene>
    <name evidence="3" type="ORF">HELGO_WM7170</name>
</gene>
<keyword evidence="3" id="KW-0808">Transferase</keyword>
<dbReference type="PANTHER" id="PTHR34047:SF8">
    <property type="entry name" value="PROTEIN YKFC"/>
    <property type="match status" value="1"/>
</dbReference>
<reference evidence="3" key="1">
    <citation type="submission" date="2020-01" db="EMBL/GenBank/DDBJ databases">
        <authorList>
            <person name="Meier V. D."/>
            <person name="Meier V D."/>
        </authorList>
    </citation>
    <scope>NUCLEOTIDE SEQUENCE</scope>
    <source>
        <strain evidence="3">HLG_WM_MAG_04</strain>
    </source>
</reference>
<keyword evidence="3" id="KW-0695">RNA-directed DNA polymerase</keyword>
<sequence>MLFLRTNDFLSWSKHDVYNNRKDKGIHRAIQQAKRYMNATHKGYYLQLDIKGFFYSLDKNILFMKIFHDISNAKMPLMKKEILWLSNKIIYHDPTRNYIFKGDKSKLALLPSHKTLFKIPKSKGLPIGNLTSQFFANVYMNDFDNFIKRKLKVKYYIRYVDDFVLFDTSKERLQVLYGEIENYLNHMLKLELRADTKLKKHTDGLDFLGYIIRENYILTRQRVVKNYKKTNYLQAYENQKGKMTLEEIKKFLSVQASFVAHIKHSNSFNLMSKVGKINESNPFDFDRDE</sequence>
<dbReference type="EMBL" id="CACVAX010000044">
    <property type="protein sequence ID" value="CAA6815856.1"/>
    <property type="molecule type" value="Genomic_DNA"/>
</dbReference>
<dbReference type="InterPro" id="IPR000477">
    <property type="entry name" value="RT_dom"/>
</dbReference>
<dbReference type="AlphaFoldDB" id="A0A6S6TC93"/>
<name>A0A6S6TC93_9BACT</name>
<dbReference type="GO" id="GO:0003964">
    <property type="term" value="F:RNA-directed DNA polymerase activity"/>
    <property type="evidence" value="ECO:0007669"/>
    <property type="project" value="UniProtKB-KW"/>
</dbReference>
<dbReference type="InterPro" id="IPR051083">
    <property type="entry name" value="GrpII_Intron_Splice-Mob/Def"/>
</dbReference>
<accession>A0A6S6TC93</accession>
<evidence type="ECO:0000313" key="3">
    <source>
        <dbReference type="EMBL" id="CAA6815856.1"/>
    </source>
</evidence>
<feature type="domain" description="Reverse transcriptase" evidence="2">
    <location>
        <begin position="1"/>
        <end position="212"/>
    </location>
</feature>
<proteinExistence type="inferred from homology"/>
<dbReference type="PANTHER" id="PTHR34047">
    <property type="entry name" value="NUCLEAR INTRON MATURASE 1, MITOCHONDRIAL-RELATED"/>
    <property type="match status" value="1"/>
</dbReference>
<protein>
    <submittedName>
        <fullName evidence="3">Retron-type reverse transcriptase</fullName>
    </submittedName>
</protein>
<dbReference type="CDD" id="cd01646">
    <property type="entry name" value="RT_Bac_retron_I"/>
    <property type="match status" value="1"/>
</dbReference>
<organism evidence="3">
    <name type="scientific">uncultured Sulfurovum sp</name>
    <dbReference type="NCBI Taxonomy" id="269237"/>
    <lineage>
        <taxon>Bacteria</taxon>
        <taxon>Pseudomonadati</taxon>
        <taxon>Campylobacterota</taxon>
        <taxon>Epsilonproteobacteria</taxon>
        <taxon>Campylobacterales</taxon>
        <taxon>Sulfurovaceae</taxon>
        <taxon>Sulfurovum</taxon>
        <taxon>environmental samples</taxon>
    </lineage>
</organism>
<dbReference type="PROSITE" id="PS50878">
    <property type="entry name" value="RT_POL"/>
    <property type="match status" value="1"/>
</dbReference>
<dbReference type="SUPFAM" id="SSF56672">
    <property type="entry name" value="DNA/RNA polymerases"/>
    <property type="match status" value="1"/>
</dbReference>
<keyword evidence="3" id="KW-0548">Nucleotidyltransferase</keyword>
<evidence type="ECO:0000259" key="2">
    <source>
        <dbReference type="PROSITE" id="PS50878"/>
    </source>
</evidence>